<protein>
    <recommendedName>
        <fullName evidence="4">Carboxypeptidase regulatory-like domain-containing protein</fullName>
    </recommendedName>
</protein>
<dbReference type="SUPFAM" id="SSF49464">
    <property type="entry name" value="Carboxypeptidase regulatory domain-like"/>
    <property type="match status" value="1"/>
</dbReference>
<dbReference type="Gene3D" id="2.60.40.1120">
    <property type="entry name" value="Carboxypeptidase-like, regulatory domain"/>
    <property type="match status" value="1"/>
</dbReference>
<feature type="region of interest" description="Disordered" evidence="1">
    <location>
        <begin position="125"/>
        <end position="145"/>
    </location>
</feature>
<evidence type="ECO:0000313" key="3">
    <source>
        <dbReference type="Proteomes" id="UP000323917"/>
    </source>
</evidence>
<organism evidence="2 3">
    <name type="scientific">Bythopirellula goksoeyrii</name>
    <dbReference type="NCBI Taxonomy" id="1400387"/>
    <lineage>
        <taxon>Bacteria</taxon>
        <taxon>Pseudomonadati</taxon>
        <taxon>Planctomycetota</taxon>
        <taxon>Planctomycetia</taxon>
        <taxon>Pirellulales</taxon>
        <taxon>Lacipirellulaceae</taxon>
        <taxon>Bythopirellula</taxon>
    </lineage>
</organism>
<dbReference type="Proteomes" id="UP000323917">
    <property type="component" value="Chromosome"/>
</dbReference>
<dbReference type="OrthoDB" id="281179at2"/>
<gene>
    <name evidence="2" type="ORF">Pr1d_27040</name>
</gene>
<sequence>MPARPFDKLLGQQFVKVTLLLLCVGCGGGNDTTVPVSGTITLQNGEPLPSATIMFRGTDGKTFTGGADGSGAYVARASEDSRGIAPGEYIVVVQESIGDDLDKPSRPKIHPRYGQVRTSDLKTTVSAEQPTYDFTLDPPGNTHRK</sequence>
<reference evidence="2 3" key="1">
    <citation type="submission" date="2019-08" db="EMBL/GenBank/DDBJ databases">
        <title>Deep-cultivation of Planctomycetes and their phenomic and genomic characterization uncovers novel biology.</title>
        <authorList>
            <person name="Wiegand S."/>
            <person name="Jogler M."/>
            <person name="Boedeker C."/>
            <person name="Pinto D."/>
            <person name="Vollmers J."/>
            <person name="Rivas-Marin E."/>
            <person name="Kohn T."/>
            <person name="Peeters S.H."/>
            <person name="Heuer A."/>
            <person name="Rast P."/>
            <person name="Oberbeckmann S."/>
            <person name="Bunk B."/>
            <person name="Jeske O."/>
            <person name="Meyerdierks A."/>
            <person name="Storesund J.E."/>
            <person name="Kallscheuer N."/>
            <person name="Luecker S."/>
            <person name="Lage O.M."/>
            <person name="Pohl T."/>
            <person name="Merkel B.J."/>
            <person name="Hornburger P."/>
            <person name="Mueller R.-W."/>
            <person name="Bruemmer F."/>
            <person name="Labrenz M."/>
            <person name="Spormann A.M."/>
            <person name="Op den Camp H."/>
            <person name="Overmann J."/>
            <person name="Amann R."/>
            <person name="Jetten M.S.M."/>
            <person name="Mascher T."/>
            <person name="Medema M.H."/>
            <person name="Devos D.P."/>
            <person name="Kaster A.-K."/>
            <person name="Ovreas L."/>
            <person name="Rohde M."/>
            <person name="Galperin M.Y."/>
            <person name="Jogler C."/>
        </authorList>
    </citation>
    <scope>NUCLEOTIDE SEQUENCE [LARGE SCALE GENOMIC DNA]</scope>
    <source>
        <strain evidence="2 3">Pr1d</strain>
    </source>
</reference>
<dbReference type="KEGG" id="bgok:Pr1d_27040"/>
<accession>A0A5B9QCR8</accession>
<evidence type="ECO:0008006" key="4">
    <source>
        <dbReference type="Google" id="ProtNLM"/>
    </source>
</evidence>
<dbReference type="RefSeq" id="WP_148073922.1">
    <property type="nucleotide sequence ID" value="NZ_CP042913.1"/>
</dbReference>
<evidence type="ECO:0000313" key="2">
    <source>
        <dbReference type="EMBL" id="QEG35405.1"/>
    </source>
</evidence>
<dbReference type="AlphaFoldDB" id="A0A5B9QCR8"/>
<proteinExistence type="predicted"/>
<keyword evidence="3" id="KW-1185">Reference proteome</keyword>
<dbReference type="EMBL" id="CP042913">
    <property type="protein sequence ID" value="QEG35405.1"/>
    <property type="molecule type" value="Genomic_DNA"/>
</dbReference>
<dbReference type="InterPro" id="IPR008969">
    <property type="entry name" value="CarboxyPept-like_regulatory"/>
</dbReference>
<name>A0A5B9QCR8_9BACT</name>
<evidence type="ECO:0000256" key="1">
    <source>
        <dbReference type="SAM" id="MobiDB-lite"/>
    </source>
</evidence>